<dbReference type="InterPro" id="IPR003309">
    <property type="entry name" value="SCAN_dom"/>
</dbReference>
<feature type="compositionally biased region" description="Basic and acidic residues" evidence="2">
    <location>
        <begin position="14"/>
        <end position="23"/>
    </location>
</feature>
<dbReference type="InterPro" id="IPR050916">
    <property type="entry name" value="SCAN-C2H2_zinc_finger"/>
</dbReference>
<keyword evidence="1" id="KW-0539">Nucleus</keyword>
<protein>
    <recommendedName>
        <fullName evidence="3">SCAN box domain-containing protein</fullName>
    </recommendedName>
</protein>
<dbReference type="OrthoDB" id="6077919at2759"/>
<dbReference type="Gene3D" id="1.10.4020.10">
    <property type="entry name" value="DNA breaking-rejoining enzymes"/>
    <property type="match status" value="1"/>
</dbReference>
<evidence type="ECO:0000256" key="1">
    <source>
        <dbReference type="ARBA" id="ARBA00023242"/>
    </source>
</evidence>
<proteinExistence type="predicted"/>
<dbReference type="PANTHER" id="PTHR45935">
    <property type="entry name" value="PROTEIN ZBED8-RELATED"/>
    <property type="match status" value="1"/>
</dbReference>
<evidence type="ECO:0000313" key="5">
    <source>
        <dbReference type="Proteomes" id="UP000694390"/>
    </source>
</evidence>
<dbReference type="PANTHER" id="PTHR45935:SF15">
    <property type="entry name" value="SCAN BOX DOMAIN-CONTAINING PROTEIN"/>
    <property type="match status" value="1"/>
</dbReference>
<sequence length="125" mass="14887">MGQPKINVEEQGEIDSHPREEWKRKGKAYSPHSSPQTYCWHHRQFCYREVKGPTEVYSRLQELSHRWLKAEIHTKKQLLTILLEQMQLWVQEQHPGNSSKAAVLVEDFQLVHQESKGHRQQIKNH</sequence>
<organism evidence="4 5">
    <name type="scientific">Gopherus evgoodei</name>
    <name type="common">Goodes thornscrub tortoise</name>
    <dbReference type="NCBI Taxonomy" id="1825980"/>
    <lineage>
        <taxon>Eukaryota</taxon>
        <taxon>Metazoa</taxon>
        <taxon>Chordata</taxon>
        <taxon>Craniata</taxon>
        <taxon>Vertebrata</taxon>
        <taxon>Euteleostomi</taxon>
        <taxon>Archelosauria</taxon>
        <taxon>Testudinata</taxon>
        <taxon>Testudines</taxon>
        <taxon>Cryptodira</taxon>
        <taxon>Durocryptodira</taxon>
        <taxon>Testudinoidea</taxon>
        <taxon>Testudinidae</taxon>
        <taxon>Gopherus</taxon>
    </lineage>
</organism>
<reference evidence="4" key="2">
    <citation type="submission" date="2025-09" db="UniProtKB">
        <authorList>
            <consortium name="Ensembl"/>
        </authorList>
    </citation>
    <scope>IDENTIFICATION</scope>
</reference>
<reference evidence="4" key="1">
    <citation type="submission" date="2025-08" db="UniProtKB">
        <authorList>
            <consortium name="Ensembl"/>
        </authorList>
    </citation>
    <scope>IDENTIFICATION</scope>
</reference>
<dbReference type="SUPFAM" id="SSF47353">
    <property type="entry name" value="Retrovirus capsid dimerization domain-like"/>
    <property type="match status" value="1"/>
</dbReference>
<name>A0A8C4XVR1_9SAUR</name>
<dbReference type="AlphaFoldDB" id="A0A8C4XVR1"/>
<dbReference type="InterPro" id="IPR038269">
    <property type="entry name" value="SCAN_sf"/>
</dbReference>
<dbReference type="Ensembl" id="ENSGEVT00005000094.1">
    <property type="protein sequence ID" value="ENSGEVP00005000086.1"/>
    <property type="gene ID" value="ENSGEVG00005000076.1"/>
</dbReference>
<evidence type="ECO:0000259" key="3">
    <source>
        <dbReference type="PROSITE" id="PS50804"/>
    </source>
</evidence>
<evidence type="ECO:0000256" key="2">
    <source>
        <dbReference type="SAM" id="MobiDB-lite"/>
    </source>
</evidence>
<dbReference type="SMART" id="SM00431">
    <property type="entry name" value="SCAN"/>
    <property type="match status" value="1"/>
</dbReference>
<feature type="domain" description="SCAN box" evidence="3">
    <location>
        <begin position="43"/>
        <end position="109"/>
    </location>
</feature>
<dbReference type="Proteomes" id="UP000694390">
    <property type="component" value="Unassembled WGS sequence"/>
</dbReference>
<dbReference type="Pfam" id="PF02023">
    <property type="entry name" value="SCAN"/>
    <property type="match status" value="1"/>
</dbReference>
<feature type="region of interest" description="Disordered" evidence="2">
    <location>
        <begin position="1"/>
        <end position="36"/>
    </location>
</feature>
<dbReference type="PROSITE" id="PS50804">
    <property type="entry name" value="SCAN_BOX"/>
    <property type="match status" value="1"/>
</dbReference>
<accession>A0A8C4XVR1</accession>
<evidence type="ECO:0000313" key="4">
    <source>
        <dbReference type="Ensembl" id="ENSGEVP00005000086.1"/>
    </source>
</evidence>
<keyword evidence="5" id="KW-1185">Reference proteome</keyword>